<protein>
    <submittedName>
        <fullName evidence="2">Type A chloramphenicol O-acetyltransferase</fullName>
        <ecNumber evidence="2">2.3.1.28</ecNumber>
    </submittedName>
</protein>
<feature type="active site" description="Proton acceptor" evidence="1">
    <location>
        <position position="190"/>
    </location>
</feature>
<dbReference type="AlphaFoldDB" id="A0AA96LD27"/>
<evidence type="ECO:0000313" key="3">
    <source>
        <dbReference type="Proteomes" id="UP001305702"/>
    </source>
</evidence>
<dbReference type="PIRSF" id="PIRSF000440">
    <property type="entry name" value="CAT"/>
    <property type="match status" value="1"/>
</dbReference>
<dbReference type="InterPro" id="IPR023213">
    <property type="entry name" value="CAT-like_dom_sf"/>
</dbReference>
<keyword evidence="2" id="KW-0808">Transferase</keyword>
<keyword evidence="2" id="KW-0012">Acyltransferase</keyword>
<dbReference type="EC" id="2.3.1.28" evidence="2"/>
<accession>A0AA96LD27</accession>
<dbReference type="PANTHER" id="PTHR38474:SF2">
    <property type="entry name" value="CHLORAMPHENICOL ACETYLTRANSFERASE"/>
    <property type="match status" value="1"/>
</dbReference>
<reference evidence="2 3" key="1">
    <citation type="submission" date="2022-02" db="EMBL/GenBank/DDBJ databases">
        <title>Paenibacillus sp. MBLB1776 Whole Genome Shotgun Sequencing.</title>
        <authorList>
            <person name="Hwang C.Y."/>
            <person name="Cho E.-S."/>
            <person name="Seo M.-J."/>
        </authorList>
    </citation>
    <scope>NUCLEOTIDE SEQUENCE [LARGE SCALE GENOMIC DNA]</scope>
    <source>
        <strain evidence="2 3">MBLB1776</strain>
    </source>
</reference>
<dbReference type="Pfam" id="PF00302">
    <property type="entry name" value="CAT"/>
    <property type="match status" value="1"/>
</dbReference>
<dbReference type="GO" id="GO:0008811">
    <property type="term" value="F:chloramphenicol O-acetyltransferase activity"/>
    <property type="evidence" value="ECO:0007669"/>
    <property type="project" value="UniProtKB-EC"/>
</dbReference>
<organism evidence="2 3">
    <name type="scientific">Paenibacillus aurantius</name>
    <dbReference type="NCBI Taxonomy" id="2918900"/>
    <lineage>
        <taxon>Bacteria</taxon>
        <taxon>Bacillati</taxon>
        <taxon>Bacillota</taxon>
        <taxon>Bacilli</taxon>
        <taxon>Bacillales</taxon>
        <taxon>Paenibacillaceae</taxon>
        <taxon>Paenibacillus</taxon>
    </lineage>
</organism>
<dbReference type="KEGG" id="paun:MJA45_26465"/>
<dbReference type="RefSeq" id="WP_315604876.1">
    <property type="nucleotide sequence ID" value="NZ_CP130318.1"/>
</dbReference>
<dbReference type="SMART" id="SM01059">
    <property type="entry name" value="CAT"/>
    <property type="match status" value="1"/>
</dbReference>
<dbReference type="Gene3D" id="3.30.559.10">
    <property type="entry name" value="Chloramphenicol acetyltransferase-like domain"/>
    <property type="match status" value="1"/>
</dbReference>
<dbReference type="EMBL" id="CP130318">
    <property type="protein sequence ID" value="WNQ11100.1"/>
    <property type="molecule type" value="Genomic_DNA"/>
</dbReference>
<evidence type="ECO:0000256" key="1">
    <source>
        <dbReference type="PIRSR" id="PIRSR000440-1"/>
    </source>
</evidence>
<name>A0AA96LD27_9BACL</name>
<keyword evidence="3" id="KW-1185">Reference proteome</keyword>
<proteinExistence type="predicted"/>
<dbReference type="NCBIfam" id="NF000491">
    <property type="entry name" value="chloram_CatA"/>
    <property type="match status" value="1"/>
</dbReference>
<sequence length="222" mass="25832">MNFHPIDLDTWARKPYYEHYGNRVRCTYSMTADLDITRLQSERKSRGIRLYPALIYMIAKVVNRHREFRTCLDAEGRLGVWEQMSPGFTIFHEDDKTFSSIWTPFHEEFGPFYEGYLRQMEAYRKAKGLFPDPAEPPNTFPISSIPWVSFTGFNLNIYNEGAYLLPIFTVGQFRRQDDRIRLPVSVQFHHAVCDGYHAGVCFQELQELAEGCPSWLAGPSSL</sequence>
<dbReference type="InterPro" id="IPR001707">
    <property type="entry name" value="Cmp_AcTrfase"/>
</dbReference>
<gene>
    <name evidence="2" type="primary">catA</name>
    <name evidence="2" type="ORF">MJA45_26465</name>
</gene>
<evidence type="ECO:0000313" key="2">
    <source>
        <dbReference type="EMBL" id="WNQ11100.1"/>
    </source>
</evidence>
<dbReference type="SUPFAM" id="SSF52777">
    <property type="entry name" value="CoA-dependent acyltransferases"/>
    <property type="match status" value="1"/>
</dbReference>
<dbReference type="PANTHER" id="PTHR38474">
    <property type="entry name" value="SLR0299 PROTEIN"/>
    <property type="match status" value="1"/>
</dbReference>
<dbReference type="Proteomes" id="UP001305702">
    <property type="component" value="Chromosome"/>
</dbReference>